<evidence type="ECO:0000256" key="5">
    <source>
        <dbReference type="ARBA" id="ARBA00023204"/>
    </source>
</evidence>
<dbReference type="GO" id="GO:0003697">
    <property type="term" value="F:single-stranded DNA binding"/>
    <property type="evidence" value="ECO:0007669"/>
    <property type="project" value="TreeGrafter"/>
</dbReference>
<dbReference type="Gene3D" id="1.10.150.20">
    <property type="entry name" value="5' to 3' exonuclease, C-terminal subdomain"/>
    <property type="match status" value="1"/>
</dbReference>
<dbReference type="GO" id="GO:0070914">
    <property type="term" value="P:UV-damage excision repair"/>
    <property type="evidence" value="ECO:0007669"/>
    <property type="project" value="TreeGrafter"/>
</dbReference>
<comment type="caution">
    <text evidence="11">The sequence shown here is derived from an EMBL/GenBank/DDBJ whole genome shotgun (WGS) entry which is preliminary data.</text>
</comment>
<comment type="function">
    <text evidence="7">Non-catalytic component of a structure-specific DNA repair endonuclease responsible for the 5'-incision during DNA repair. Responsible, in conjunction with SLX4, for the first step in the repair of interstrand cross-links (ICL). Participates in the processing of anaphase bridge-generating DNA structures, which consist in incompletely processed DNA lesions arising during S or G2 phase, and can result in cytokinesis failure. Also required for homology-directed repair (HDR) of DNA double-strand breaks, in conjunction with SLX4.</text>
</comment>
<dbReference type="FunFam" id="3.40.50.10130:FF:000001">
    <property type="entry name" value="DNA excision repair protein ERCC-1"/>
    <property type="match status" value="1"/>
</dbReference>
<keyword evidence="12" id="KW-1185">Reference proteome</keyword>
<evidence type="ECO:0000256" key="1">
    <source>
        <dbReference type="ARBA" id="ARBA00004123"/>
    </source>
</evidence>
<dbReference type="SUPFAM" id="SSF47781">
    <property type="entry name" value="RuvA domain 2-like"/>
    <property type="match status" value="1"/>
</dbReference>
<dbReference type="GO" id="GO:0003684">
    <property type="term" value="F:damaged DNA binding"/>
    <property type="evidence" value="ECO:0007669"/>
    <property type="project" value="InterPro"/>
</dbReference>
<feature type="compositionally biased region" description="Low complexity" evidence="9">
    <location>
        <begin position="65"/>
        <end position="75"/>
    </location>
</feature>
<evidence type="ECO:0000256" key="4">
    <source>
        <dbReference type="ARBA" id="ARBA00023125"/>
    </source>
</evidence>
<dbReference type="Pfam" id="PF14520">
    <property type="entry name" value="HHH_5"/>
    <property type="match status" value="1"/>
</dbReference>
<keyword evidence="6" id="KW-0539">Nucleus</keyword>
<dbReference type="FunFam" id="1.10.150.20:FF:000017">
    <property type="entry name" value="DNA excision repair protein ERCC-1"/>
    <property type="match status" value="1"/>
</dbReference>
<dbReference type="NCBIfam" id="TIGR00597">
    <property type="entry name" value="rad10"/>
    <property type="match status" value="1"/>
</dbReference>
<dbReference type="EMBL" id="MRZV01001234">
    <property type="protein sequence ID" value="PIK39482.1"/>
    <property type="molecule type" value="Genomic_DNA"/>
</dbReference>
<dbReference type="GO" id="GO:0032204">
    <property type="term" value="P:regulation of telomere maintenance"/>
    <property type="evidence" value="ECO:0007669"/>
    <property type="project" value="UniProtKB-ARBA"/>
</dbReference>
<evidence type="ECO:0000256" key="2">
    <source>
        <dbReference type="ARBA" id="ARBA00008283"/>
    </source>
</evidence>
<evidence type="ECO:0000313" key="11">
    <source>
        <dbReference type="EMBL" id="PIK39482.1"/>
    </source>
</evidence>
<accession>A0A2G8JUQ5</accession>
<gene>
    <name evidence="11" type="ORF">BSL78_23674</name>
</gene>
<feature type="compositionally biased region" description="Polar residues" evidence="9">
    <location>
        <begin position="49"/>
        <end position="64"/>
    </location>
</feature>
<keyword evidence="5" id="KW-0234">DNA repair</keyword>
<dbReference type="PANTHER" id="PTHR12749">
    <property type="entry name" value="EXCISION REPAIR CROSS-COMPLEMENTING 1 ERCC1"/>
    <property type="match status" value="1"/>
</dbReference>
<keyword evidence="3" id="KW-0227">DNA damage</keyword>
<evidence type="ECO:0000313" key="12">
    <source>
        <dbReference type="Proteomes" id="UP000230750"/>
    </source>
</evidence>
<dbReference type="GO" id="GO:0006312">
    <property type="term" value="P:mitotic recombination"/>
    <property type="evidence" value="ECO:0007669"/>
    <property type="project" value="TreeGrafter"/>
</dbReference>
<dbReference type="CDD" id="cd20079">
    <property type="entry name" value="XPF_nuclease_ERCC1"/>
    <property type="match status" value="1"/>
</dbReference>
<dbReference type="InterPro" id="IPR011335">
    <property type="entry name" value="Restrct_endonuc-II-like"/>
</dbReference>
<dbReference type="GO" id="GO:0000110">
    <property type="term" value="C:nucleotide-excision repair factor 1 complex"/>
    <property type="evidence" value="ECO:0007669"/>
    <property type="project" value="TreeGrafter"/>
</dbReference>
<dbReference type="InterPro" id="IPR047260">
    <property type="entry name" value="ERCC1-like_central_dom"/>
</dbReference>
<feature type="compositionally biased region" description="Polar residues" evidence="9">
    <location>
        <begin position="119"/>
        <end position="129"/>
    </location>
</feature>
<evidence type="ECO:0000259" key="10">
    <source>
        <dbReference type="Pfam" id="PF03834"/>
    </source>
</evidence>
<dbReference type="PANTHER" id="PTHR12749:SF0">
    <property type="entry name" value="DNA EXCISION REPAIR PROTEIN ERCC-1"/>
    <property type="match status" value="1"/>
</dbReference>
<evidence type="ECO:0000256" key="3">
    <source>
        <dbReference type="ARBA" id="ARBA00022763"/>
    </source>
</evidence>
<evidence type="ECO:0000256" key="9">
    <source>
        <dbReference type="SAM" id="MobiDB-lite"/>
    </source>
</evidence>
<dbReference type="STRING" id="307972.A0A2G8JUQ5"/>
<comment type="subcellular location">
    <subcellularLocation>
        <location evidence="1">Nucleus</location>
    </subcellularLocation>
</comment>
<dbReference type="GO" id="GO:0070522">
    <property type="term" value="C:ERCC4-ERCC1 complex"/>
    <property type="evidence" value="ECO:0007669"/>
    <property type="project" value="TreeGrafter"/>
</dbReference>
<proteinExistence type="inferred from homology"/>
<dbReference type="Pfam" id="PF03834">
    <property type="entry name" value="Rad10"/>
    <property type="match status" value="1"/>
</dbReference>
<feature type="domain" description="ERCC1-like central" evidence="10">
    <location>
        <begin position="154"/>
        <end position="266"/>
    </location>
</feature>
<dbReference type="Proteomes" id="UP000230750">
    <property type="component" value="Unassembled WGS sequence"/>
</dbReference>
<dbReference type="InterPro" id="IPR004579">
    <property type="entry name" value="ERCC1/RAD10/SWI10"/>
</dbReference>
<protein>
    <recommendedName>
        <fullName evidence="8">DNA excision repair protein ERCC-1</fullName>
    </recommendedName>
</protein>
<comment type="similarity">
    <text evidence="2">Belongs to the ERCC1/RAD10/SWI10 family.</text>
</comment>
<sequence length="350" mass="38789">MAKKTVFQIPSVDDIAKFEKEQPKFQSHFLTSKEPKSTVIDSKDKAATTALNKSASHSNGLSKVNTSSSTNSSNNEQSKRKGAPLPTAGEESRKRPAGSSFAAKFGSLPHVEGKVNQPMKPQSTSKTNAGITKPVASAKASSTVTNSKNTTNCILVNPRQRGNPILKSVRNIPWEFGDIVPDYVMGRTICALFLSLRYHHLNPNYIHSRLKELGNNYELRILLVQVDVKDPHYSLKELARMAILAECTLILAWSPEEAGRYLETYKSYEHKPIDALKERIEQDFVSQVTDCLTTVKSVNRTDVVTLLSTFGTVANIVSAEKDELNLLPGFGPQKALRLHDVFQEPFHKQP</sequence>
<evidence type="ECO:0000256" key="6">
    <source>
        <dbReference type="ARBA" id="ARBA00023242"/>
    </source>
</evidence>
<keyword evidence="4" id="KW-0238">DNA-binding</keyword>
<feature type="region of interest" description="Disordered" evidence="9">
    <location>
        <begin position="23"/>
        <end position="129"/>
    </location>
</feature>
<reference evidence="11 12" key="1">
    <citation type="journal article" date="2017" name="PLoS Biol.">
        <title>The sea cucumber genome provides insights into morphological evolution and visceral regeneration.</title>
        <authorList>
            <person name="Zhang X."/>
            <person name="Sun L."/>
            <person name="Yuan J."/>
            <person name="Sun Y."/>
            <person name="Gao Y."/>
            <person name="Zhang L."/>
            <person name="Li S."/>
            <person name="Dai H."/>
            <person name="Hamel J.F."/>
            <person name="Liu C."/>
            <person name="Yu Y."/>
            <person name="Liu S."/>
            <person name="Lin W."/>
            <person name="Guo K."/>
            <person name="Jin S."/>
            <person name="Xu P."/>
            <person name="Storey K.B."/>
            <person name="Huan P."/>
            <person name="Zhang T."/>
            <person name="Zhou Y."/>
            <person name="Zhang J."/>
            <person name="Lin C."/>
            <person name="Li X."/>
            <person name="Xing L."/>
            <person name="Huo D."/>
            <person name="Sun M."/>
            <person name="Wang L."/>
            <person name="Mercier A."/>
            <person name="Li F."/>
            <person name="Yang H."/>
            <person name="Xiang J."/>
        </authorList>
    </citation>
    <scope>NUCLEOTIDE SEQUENCE [LARGE SCALE GENOMIC DNA]</scope>
    <source>
        <strain evidence="11">Shaxun</strain>
        <tissue evidence="11">Muscle</tissue>
    </source>
</reference>
<dbReference type="GO" id="GO:0006302">
    <property type="term" value="P:double-strand break repair"/>
    <property type="evidence" value="ECO:0007669"/>
    <property type="project" value="UniProtKB-ARBA"/>
</dbReference>
<dbReference type="GO" id="GO:0006289">
    <property type="term" value="P:nucleotide-excision repair"/>
    <property type="evidence" value="ECO:0007669"/>
    <property type="project" value="UniProtKB-ARBA"/>
</dbReference>
<evidence type="ECO:0000256" key="8">
    <source>
        <dbReference type="ARBA" id="ARBA00071993"/>
    </source>
</evidence>
<organism evidence="11 12">
    <name type="scientific">Stichopus japonicus</name>
    <name type="common">Sea cucumber</name>
    <dbReference type="NCBI Taxonomy" id="307972"/>
    <lineage>
        <taxon>Eukaryota</taxon>
        <taxon>Metazoa</taxon>
        <taxon>Echinodermata</taxon>
        <taxon>Eleutherozoa</taxon>
        <taxon>Echinozoa</taxon>
        <taxon>Holothuroidea</taxon>
        <taxon>Aspidochirotacea</taxon>
        <taxon>Aspidochirotida</taxon>
        <taxon>Stichopodidae</taxon>
        <taxon>Apostichopus</taxon>
    </lineage>
</organism>
<name>A0A2G8JUQ5_STIJA</name>
<evidence type="ECO:0000256" key="7">
    <source>
        <dbReference type="ARBA" id="ARBA00054210"/>
    </source>
</evidence>
<dbReference type="SUPFAM" id="SSF52980">
    <property type="entry name" value="Restriction endonuclease-like"/>
    <property type="match status" value="1"/>
</dbReference>
<dbReference type="AlphaFoldDB" id="A0A2G8JUQ5"/>
<feature type="compositionally biased region" description="Basic and acidic residues" evidence="9">
    <location>
        <begin position="31"/>
        <end position="46"/>
    </location>
</feature>
<dbReference type="Gene3D" id="3.40.50.10130">
    <property type="match status" value="1"/>
</dbReference>
<dbReference type="InterPro" id="IPR010994">
    <property type="entry name" value="RuvA_2-like"/>
</dbReference>
<dbReference type="OrthoDB" id="10262814at2759"/>